<gene>
    <name evidence="1" type="ORF">MNBD_GAMMA11-748</name>
</gene>
<dbReference type="AlphaFoldDB" id="A0A3B0XP31"/>
<dbReference type="EMBL" id="UOFG01000005">
    <property type="protein sequence ID" value="VAW57904.1"/>
    <property type="molecule type" value="Genomic_DNA"/>
</dbReference>
<organism evidence="1">
    <name type="scientific">hydrothermal vent metagenome</name>
    <dbReference type="NCBI Taxonomy" id="652676"/>
    <lineage>
        <taxon>unclassified sequences</taxon>
        <taxon>metagenomes</taxon>
        <taxon>ecological metagenomes</taxon>
    </lineage>
</organism>
<sequence length="26" mass="3005">MKEPASPYKVDFTAKKQVLRLKKGLK</sequence>
<protein>
    <submittedName>
        <fullName evidence="1">Uncharacterized protein</fullName>
    </submittedName>
</protein>
<accession>A0A3B0XP31</accession>
<proteinExistence type="predicted"/>
<reference evidence="1" key="1">
    <citation type="submission" date="2018-06" db="EMBL/GenBank/DDBJ databases">
        <authorList>
            <person name="Zhirakovskaya E."/>
        </authorList>
    </citation>
    <scope>NUCLEOTIDE SEQUENCE</scope>
</reference>
<evidence type="ECO:0000313" key="1">
    <source>
        <dbReference type="EMBL" id="VAW57904.1"/>
    </source>
</evidence>
<name>A0A3B0XP31_9ZZZZ</name>